<dbReference type="GO" id="GO:0045177">
    <property type="term" value="C:apical part of cell"/>
    <property type="evidence" value="ECO:0007669"/>
    <property type="project" value="UniProtKB-ARBA"/>
</dbReference>
<dbReference type="GO" id="GO:0048731">
    <property type="term" value="P:system development"/>
    <property type="evidence" value="ECO:0007669"/>
    <property type="project" value="UniProtKB-ARBA"/>
</dbReference>
<dbReference type="Pfam" id="PF00063">
    <property type="entry name" value="Myosin_head"/>
    <property type="match status" value="1"/>
</dbReference>
<feature type="region of interest" description="Disordered" evidence="11">
    <location>
        <begin position="1338"/>
        <end position="1360"/>
    </location>
</feature>
<dbReference type="InterPro" id="IPR004009">
    <property type="entry name" value="SH3_Myosin"/>
</dbReference>
<dbReference type="InterPro" id="IPR027417">
    <property type="entry name" value="P-loop_NTPase"/>
</dbReference>
<feature type="compositionally biased region" description="Basic residues" evidence="11">
    <location>
        <begin position="1662"/>
        <end position="1675"/>
    </location>
</feature>
<dbReference type="PROSITE" id="PS51456">
    <property type="entry name" value="MYOSIN_MOTOR"/>
    <property type="match status" value="1"/>
</dbReference>
<feature type="region of interest" description="Actin-binding" evidence="9">
    <location>
        <begin position="665"/>
        <end position="687"/>
    </location>
</feature>
<dbReference type="Gene3D" id="1.20.5.4820">
    <property type="match status" value="1"/>
</dbReference>
<evidence type="ECO:0000256" key="2">
    <source>
        <dbReference type="ARBA" id="ARBA00022741"/>
    </source>
</evidence>
<evidence type="ECO:0000256" key="3">
    <source>
        <dbReference type="ARBA" id="ARBA00022840"/>
    </source>
</evidence>
<dbReference type="PROSITE" id="PS51844">
    <property type="entry name" value="SH3_LIKE"/>
    <property type="match status" value="1"/>
</dbReference>
<feature type="region of interest" description="Disordered" evidence="11">
    <location>
        <begin position="1628"/>
        <end position="1690"/>
    </location>
</feature>
<keyword evidence="7 9" id="KW-0505">Motor protein</keyword>
<keyword evidence="5 10" id="KW-0175">Coiled coil</keyword>
<keyword evidence="4" id="KW-0112">Calmodulin-binding</keyword>
<feature type="region of interest" description="Disordered" evidence="11">
    <location>
        <begin position="1186"/>
        <end position="1209"/>
    </location>
</feature>
<dbReference type="PRINTS" id="PR00193">
    <property type="entry name" value="MYOSINHEAVY"/>
</dbReference>
<dbReference type="FunFam" id="2.30.30.360:FF:000001">
    <property type="entry name" value="Myosin heavy chain"/>
    <property type="match status" value="1"/>
</dbReference>
<evidence type="ECO:0000256" key="9">
    <source>
        <dbReference type="PROSITE-ProRule" id="PRU00782"/>
    </source>
</evidence>
<dbReference type="GO" id="GO:0030017">
    <property type="term" value="C:sarcomere"/>
    <property type="evidence" value="ECO:0007669"/>
    <property type="project" value="UniProtKB-ARBA"/>
</dbReference>
<dbReference type="Gene3D" id="2.30.30.360">
    <property type="entry name" value="Myosin S1 fragment, N-terminal"/>
    <property type="match status" value="1"/>
</dbReference>
<sequence>MADADSRLDRNDPDFKYLVVDRNAFNDPTTQAEWTQKRLVWIPHDNFGFVSASIKGERGDEVEVEIMETGKRCHVPKDDLQKMNPPKFDKVEDMAELTCLNEASVLHNIKERYYSGLIYTYSGLFCVVVNPYKRLPIYTEKIIDLYKGKKRHEVPPHVFAITDSAYRSMLQDREDQSILCTGESGAGKTENTKKVIQYLAYVAASKPKTTTVAHKDITEAFNIGELEQQLLQANPILEAFGNAKTVKNDNSSRFGKFIRINFDASGYIAGANIETYLLEKSRSIRQAKDERAFHIFYQLLAGANAEQRKEFILEDPKTYCFLSSGNLPVAGIDDAAEFQQTCKSMSIMGLSPEDLSPLFRIVSATLLFGNMKFKQERNSDQATLPDNTVAQKIAHLLGMNVTEMTKAFLKPRIKVGRDYVTKAQTKEQVEFAVEAISKACYERMFRWLVTRINRSLDRTKRQGASFIGILDMAGFEIFELNSFEQLCINYTNEKLQQLFNHTMFILEQEEYQREGIEWKFIDFGLDLQPTIDLIEKPMGIMALLDEECWFPKATDKSFVEKLLNSHVSHPKFMKTDFRGVADFAVIHYAGKVDYSAEKWLMKNMDPLNENIVELLQQSQYPFIVQIWKDAEIVGMAQQAMTDTTFGSRTRKGMFRTVSQLYKEQLTKLMATLRNTNPNFVRCIIPNHEKRAGKIEAVLVLDQLRCNGVLEGIRICRQGFPNRIPFQEFRQRYELLTPNVIPKGFMDGKKACEKMILSLELDPNLYRIGQSKIFFRAGVLAHLEEERDFKITDLIVNFQAYCRGSLARRNFQKRVQQLNAIRIIQRNCAAYLKLRNWQWWRLYTKVKPLLQVTKQEEKLTQKEDELRQVRDKLDGQIKSAQEMERRYQQIIEEKNILAEQLQAETELCAEAEEMRARLAARKQELEDILHDMEARIEEEEERCHKLMEEKKKIQLTVQDLEEQLEEEEAARQKLQVDKIHVEARQKKLEEDLAVAEDFQQKFMKEKKMFEERTADLSQALAEEEEKAKHLGKLKAKHETTIGDLEERLIKEQQARQEFERSKRKLDTELTDIRDQLNEKKTYIEEIQIQLSRREEELTHAMMKVDEEAANRAVAQKALRELEAQLGELTEDLEAEKVARAKAEKQKRDLNEELEALKNELLDSLDTTAAQQELRTKREQELAALKKALEDDTASHELQTQEMRHKHSEETAKIHEQLDSVKKSKMALEKTKATLEAENADMANEIKTLTASKTDGERRRKQLESQFSELQARLAEAERGRGEGSERLVRLQNEIETITVQLVDAESKLAVAVKSQTTIEQQLIEVQALLEEETRQKLALSSRLRQADSERDSLQNQLEDEEEAKRQLEKQISSLNIQLVEVKKKAEEEGEAAIQLDELKKKSIKDIDALQRHIEELQANLDKMDKSRKKLGAELEDTTVELESQRTKVLDLEKKQRNFDKVLMEEKTISERYAIERDNAEREAREKETKVLSLNRELEEALAKIDELERIRRQLQGELDDLANTQGTADKNVHELERAKRALESQLAEQKTQIEELEDELQLTEDAKLRLEVNMQALKAQFERDLQAREEQSEEKRRTLVKQLRDLEAELEDERKQRAVAVAARKKMEGDMRACWPSPDGPPGHACRTQAAQEAPSPGEGVPARRRRGSCRARRVGRPAQGWRKEDQVARS</sequence>
<dbReference type="GO" id="GO:0045214">
    <property type="term" value="P:sarcomere organization"/>
    <property type="evidence" value="ECO:0007669"/>
    <property type="project" value="UniProtKB-ARBA"/>
</dbReference>
<feature type="coiled-coil region" evidence="10">
    <location>
        <begin position="851"/>
        <end position="1074"/>
    </location>
</feature>
<accession>A0A0P5SAS7</accession>
<evidence type="ECO:0000256" key="4">
    <source>
        <dbReference type="ARBA" id="ARBA00022860"/>
    </source>
</evidence>
<dbReference type="FunFam" id="1.20.5.4820:FF:000002">
    <property type="entry name" value="Myosin heavy chain 10"/>
    <property type="match status" value="1"/>
</dbReference>
<dbReference type="GO" id="GO:0051015">
    <property type="term" value="F:actin filament binding"/>
    <property type="evidence" value="ECO:0007669"/>
    <property type="project" value="InterPro"/>
</dbReference>
<evidence type="ECO:0000256" key="11">
    <source>
        <dbReference type="SAM" id="MobiDB-lite"/>
    </source>
</evidence>
<evidence type="ECO:0000256" key="1">
    <source>
        <dbReference type="ARBA" id="ARBA00008314"/>
    </source>
</evidence>
<dbReference type="GO" id="GO:0007015">
    <property type="term" value="P:actin filament organization"/>
    <property type="evidence" value="ECO:0007669"/>
    <property type="project" value="TreeGrafter"/>
</dbReference>
<comment type="similarity">
    <text evidence="1 9">Belongs to the TRAFAC class myosin-kinesin ATPase superfamily. Myosin family.</text>
</comment>
<evidence type="ECO:0000256" key="10">
    <source>
        <dbReference type="SAM" id="Coils"/>
    </source>
</evidence>
<dbReference type="Pfam" id="PF02736">
    <property type="entry name" value="Myosin_N"/>
    <property type="match status" value="1"/>
</dbReference>
<dbReference type="Gene3D" id="1.20.120.720">
    <property type="entry name" value="Myosin VI head, motor domain, U50 subdomain"/>
    <property type="match status" value="1"/>
</dbReference>
<reference evidence="12" key="1">
    <citation type="submission" date="2015-10" db="EMBL/GenBank/DDBJ databases">
        <title>EvidentialGene: Evidence-directed Construction of Complete mRNA Transcriptomes without Genomes.</title>
        <authorList>
            <person name="Gilbert D.G."/>
        </authorList>
    </citation>
    <scope>NUCLEOTIDE SEQUENCE</scope>
</reference>
<dbReference type="SUPFAM" id="SSF90257">
    <property type="entry name" value="Myosin rod fragments"/>
    <property type="match status" value="4"/>
</dbReference>
<dbReference type="Gene3D" id="1.20.58.530">
    <property type="match status" value="1"/>
</dbReference>
<feature type="binding site" evidence="9">
    <location>
        <begin position="182"/>
        <end position="189"/>
    </location>
    <ligand>
        <name>ATP</name>
        <dbReference type="ChEBI" id="CHEBI:30616"/>
    </ligand>
</feature>
<dbReference type="FunFam" id="1.20.5.340:FF:000007">
    <property type="entry name" value="Myosin heavy chain, non-muscle"/>
    <property type="match status" value="1"/>
</dbReference>
<dbReference type="OrthoDB" id="10254995at2759"/>
<evidence type="ECO:0000256" key="7">
    <source>
        <dbReference type="ARBA" id="ARBA00023175"/>
    </source>
</evidence>
<dbReference type="SUPFAM" id="SSF52540">
    <property type="entry name" value="P-loop containing nucleoside triphosphate hydrolases"/>
    <property type="match status" value="1"/>
</dbReference>
<evidence type="ECO:0000256" key="5">
    <source>
        <dbReference type="ARBA" id="ARBA00023054"/>
    </source>
</evidence>
<dbReference type="GO" id="GO:0016459">
    <property type="term" value="C:myosin complex"/>
    <property type="evidence" value="ECO:0007669"/>
    <property type="project" value="UniProtKB-KW"/>
</dbReference>
<dbReference type="InterPro" id="IPR036961">
    <property type="entry name" value="Kinesin_motor_dom_sf"/>
</dbReference>
<dbReference type="GO" id="GO:0005516">
    <property type="term" value="F:calmodulin binding"/>
    <property type="evidence" value="ECO:0007669"/>
    <property type="project" value="UniProtKB-KW"/>
</dbReference>
<protein>
    <submittedName>
        <fullName evidence="12">Myosin heavy chain, non-muscle</fullName>
    </submittedName>
</protein>
<dbReference type="PANTHER" id="PTHR13140">
    <property type="entry name" value="MYOSIN"/>
    <property type="match status" value="1"/>
</dbReference>
<dbReference type="FunFam" id="1.20.58.530:FF:000003">
    <property type="entry name" value="Myosin heavy chain 10"/>
    <property type="match status" value="1"/>
</dbReference>
<dbReference type="FunFam" id="1.10.10.820:FF:000001">
    <property type="entry name" value="Myosin heavy chain"/>
    <property type="match status" value="1"/>
</dbReference>
<dbReference type="InterPro" id="IPR008989">
    <property type="entry name" value="Myosin_S1_N"/>
</dbReference>
<dbReference type="GO" id="GO:0016020">
    <property type="term" value="C:membrane"/>
    <property type="evidence" value="ECO:0007669"/>
    <property type="project" value="TreeGrafter"/>
</dbReference>
<dbReference type="Gene3D" id="1.20.5.340">
    <property type="match status" value="4"/>
</dbReference>
<dbReference type="GO" id="GO:0006936">
    <property type="term" value="P:muscle contraction"/>
    <property type="evidence" value="ECO:0007669"/>
    <property type="project" value="UniProtKB-ARBA"/>
</dbReference>
<dbReference type="GO" id="GO:0031033">
    <property type="term" value="P:myosin filament organization"/>
    <property type="evidence" value="ECO:0007669"/>
    <property type="project" value="UniProtKB-ARBA"/>
</dbReference>
<dbReference type="InterPro" id="IPR002928">
    <property type="entry name" value="Myosin_tail"/>
</dbReference>
<feature type="compositionally biased region" description="Basic and acidic residues" evidence="11">
    <location>
        <begin position="1681"/>
        <end position="1690"/>
    </location>
</feature>
<dbReference type="PROSITE" id="PS50096">
    <property type="entry name" value="IQ"/>
    <property type="match status" value="1"/>
</dbReference>
<dbReference type="EMBL" id="GDIQ01096169">
    <property type="protein sequence ID" value="JAL55557.1"/>
    <property type="molecule type" value="Transcribed_RNA"/>
</dbReference>
<dbReference type="SMART" id="SM00242">
    <property type="entry name" value="MYSc"/>
    <property type="match status" value="1"/>
</dbReference>
<dbReference type="FunFam" id="3.40.850.10:FF:000101">
    <property type="entry name" value="Slow myosin heavy chain 2"/>
    <property type="match status" value="1"/>
</dbReference>
<organism evidence="12">
    <name type="scientific">Daphnia magna</name>
    <dbReference type="NCBI Taxonomy" id="35525"/>
    <lineage>
        <taxon>Eukaryota</taxon>
        <taxon>Metazoa</taxon>
        <taxon>Ecdysozoa</taxon>
        <taxon>Arthropoda</taxon>
        <taxon>Crustacea</taxon>
        <taxon>Branchiopoda</taxon>
        <taxon>Diplostraca</taxon>
        <taxon>Cladocera</taxon>
        <taxon>Anomopoda</taxon>
        <taxon>Daphniidae</taxon>
        <taxon>Daphnia</taxon>
    </lineage>
</organism>
<dbReference type="GO" id="GO:0005524">
    <property type="term" value="F:ATP binding"/>
    <property type="evidence" value="ECO:0007669"/>
    <property type="project" value="UniProtKB-UniRule"/>
</dbReference>
<proteinExistence type="inferred from homology"/>
<dbReference type="CDD" id="cd14911">
    <property type="entry name" value="MYSc_Myh2_insects_mollusks"/>
    <property type="match status" value="1"/>
</dbReference>
<name>A0A0P5SAS7_9CRUS</name>
<dbReference type="FunFam" id="1.20.5.340:FF:000009">
    <property type="entry name" value="myosin-11 isoform X2"/>
    <property type="match status" value="1"/>
</dbReference>
<keyword evidence="2 9" id="KW-0547">Nucleotide-binding</keyword>
<dbReference type="FunFam" id="1.20.120.720:FF:000001">
    <property type="entry name" value="Myosin heavy chain, muscle"/>
    <property type="match status" value="1"/>
</dbReference>
<evidence type="ECO:0000256" key="8">
    <source>
        <dbReference type="ARBA" id="ARBA00023203"/>
    </source>
</evidence>
<dbReference type="GO" id="GO:0042802">
    <property type="term" value="F:identical protein binding"/>
    <property type="evidence" value="ECO:0007669"/>
    <property type="project" value="UniProtKB-ARBA"/>
</dbReference>
<dbReference type="Gene3D" id="3.40.850.10">
    <property type="entry name" value="Kinesin motor domain"/>
    <property type="match status" value="1"/>
</dbReference>
<dbReference type="Pfam" id="PF01576">
    <property type="entry name" value="Myosin_tail_1"/>
    <property type="match status" value="1"/>
</dbReference>
<dbReference type="PANTHER" id="PTHR13140:SF857">
    <property type="entry name" value="MYOSIN-11"/>
    <property type="match status" value="1"/>
</dbReference>
<keyword evidence="3 9" id="KW-0067">ATP-binding</keyword>
<dbReference type="Gene3D" id="1.10.10.820">
    <property type="match status" value="1"/>
</dbReference>
<keyword evidence="8 9" id="KW-0009">Actin-binding</keyword>
<dbReference type="GO" id="GO:0000146">
    <property type="term" value="F:microfilament motor activity"/>
    <property type="evidence" value="ECO:0007669"/>
    <property type="project" value="TreeGrafter"/>
</dbReference>
<evidence type="ECO:0000256" key="6">
    <source>
        <dbReference type="ARBA" id="ARBA00023123"/>
    </source>
</evidence>
<dbReference type="GO" id="GO:0060972">
    <property type="term" value="P:left/right pattern formation"/>
    <property type="evidence" value="ECO:0007669"/>
    <property type="project" value="UniProtKB-ARBA"/>
</dbReference>
<evidence type="ECO:0000313" key="12">
    <source>
        <dbReference type="EMBL" id="JAL55557.1"/>
    </source>
</evidence>
<dbReference type="InterPro" id="IPR001609">
    <property type="entry name" value="Myosin_head_motor_dom-like"/>
</dbReference>
<keyword evidence="6 9" id="KW-0518">Myosin</keyword>